<dbReference type="EMBL" id="MH603532">
    <property type="protein sequence ID" value="QBK95470.1"/>
    <property type="molecule type" value="Genomic_RNA"/>
</dbReference>
<gene>
    <name evidence="21" type="primary">HE</name>
</gene>
<keyword evidence="13 18" id="KW-0472">Membrane</keyword>
<evidence type="ECO:0000256" key="8">
    <source>
        <dbReference type="ARBA" id="ARBA00022801"/>
    </source>
</evidence>
<dbReference type="GO" id="GO:0019064">
    <property type="term" value="P:fusion of virus membrane with host plasma membrane"/>
    <property type="evidence" value="ECO:0007669"/>
    <property type="project" value="InterPro"/>
</dbReference>
<protein>
    <recommendedName>
        <fullName evidence="4">sialate O-acetylesterase</fullName>
        <ecNumber evidence="4">3.1.1.53</ecNumber>
    </recommendedName>
</protein>
<keyword evidence="11" id="KW-0261">Viral envelope protein</keyword>
<evidence type="ECO:0000256" key="16">
    <source>
        <dbReference type="ARBA" id="ARBA00047704"/>
    </source>
</evidence>
<keyword evidence="10" id="KW-1043">Host membrane</keyword>
<evidence type="ECO:0000256" key="17">
    <source>
        <dbReference type="ARBA" id="ARBA00049566"/>
    </source>
</evidence>
<evidence type="ECO:0000256" key="12">
    <source>
        <dbReference type="ARBA" id="ARBA00022989"/>
    </source>
</evidence>
<evidence type="ECO:0000256" key="18">
    <source>
        <dbReference type="SAM" id="Phobius"/>
    </source>
</evidence>
<evidence type="ECO:0000259" key="19">
    <source>
        <dbReference type="Pfam" id="PF02710"/>
    </source>
</evidence>
<dbReference type="EC" id="3.1.1.53" evidence="4"/>
<keyword evidence="15" id="KW-0325">Glycoprotein</keyword>
<feature type="transmembrane region" description="Helical" evidence="18">
    <location>
        <begin position="399"/>
        <end position="428"/>
    </location>
</feature>
<comment type="catalytic activity">
    <reaction evidence="16">
        <text>N-acetyl-9-O-acetylneuraminate + H2O = N-acetylneuraminate + acetate + H(+)</text>
        <dbReference type="Rhea" id="RHEA:22600"/>
        <dbReference type="ChEBI" id="CHEBI:15377"/>
        <dbReference type="ChEBI" id="CHEBI:15378"/>
        <dbReference type="ChEBI" id="CHEBI:28999"/>
        <dbReference type="ChEBI" id="CHEBI:30089"/>
        <dbReference type="ChEBI" id="CHEBI:35418"/>
        <dbReference type="EC" id="3.1.1.53"/>
    </reaction>
</comment>
<dbReference type="GO" id="GO:0055036">
    <property type="term" value="C:virion membrane"/>
    <property type="evidence" value="ECO:0007669"/>
    <property type="project" value="UniProtKB-SubCell"/>
</dbReference>
<evidence type="ECO:0000256" key="13">
    <source>
        <dbReference type="ARBA" id="ARBA00023136"/>
    </source>
</evidence>
<comment type="subcellular location">
    <subcellularLocation>
        <location evidence="1">Host cell membrane</location>
        <topology evidence="1">Single-pass type I membrane protein</topology>
    </subcellularLocation>
    <subcellularLocation>
        <location evidence="2">Virion membrane</location>
        <topology evidence="2">Single-pass type I membrane protein</topology>
    </subcellularLocation>
</comment>
<feature type="domain" description="Haemagglutinin-esterase glycoprotein haemagglutinin" evidence="19">
    <location>
        <begin position="132"/>
        <end position="267"/>
    </location>
</feature>
<evidence type="ECO:0000256" key="3">
    <source>
        <dbReference type="ARBA" id="ARBA00010920"/>
    </source>
</evidence>
<keyword evidence="7 18" id="KW-0812">Transmembrane</keyword>
<proteinExistence type="inferred from homology"/>
<evidence type="ECO:0000256" key="10">
    <source>
        <dbReference type="ARBA" id="ARBA00022870"/>
    </source>
</evidence>
<organism evidence="21">
    <name type="scientific">Porcine torovirus</name>
    <dbReference type="NCBI Taxonomy" id="237020"/>
    <lineage>
        <taxon>Viruses</taxon>
        <taxon>Riboviria</taxon>
        <taxon>Orthornavirae</taxon>
        <taxon>Pisuviricota</taxon>
        <taxon>Pisoniviricetes</taxon>
        <taxon>Nidovirales</taxon>
        <taxon>Tornidovirineae</taxon>
        <taxon>Tobaniviridae</taxon>
        <taxon>Torovirinae</taxon>
        <taxon>Torovirus</taxon>
        <taxon>Renitovirus</taxon>
        <taxon>Torovirus suis</taxon>
    </lineage>
</organism>
<evidence type="ECO:0000256" key="2">
    <source>
        <dbReference type="ARBA" id="ARBA00004563"/>
    </source>
</evidence>
<evidence type="ECO:0000256" key="9">
    <source>
        <dbReference type="ARBA" id="ARBA00022844"/>
    </source>
</evidence>
<dbReference type="InterPro" id="IPR003860">
    <property type="entry name" value="Hemagglutn-estrase_hemagglutn"/>
</dbReference>
<dbReference type="Pfam" id="PF02710">
    <property type="entry name" value="Hema_HEFG"/>
    <property type="match status" value="1"/>
</dbReference>
<dbReference type="GO" id="GO:0001681">
    <property type="term" value="F:sialate O-acetylesterase activity"/>
    <property type="evidence" value="ECO:0007669"/>
    <property type="project" value="UniProtKB-EC"/>
</dbReference>
<dbReference type="Pfam" id="PF03996">
    <property type="entry name" value="Hema_esterase"/>
    <property type="match status" value="1"/>
</dbReference>
<evidence type="ECO:0000256" key="7">
    <source>
        <dbReference type="ARBA" id="ARBA00022692"/>
    </source>
</evidence>
<dbReference type="SUPFAM" id="SSF52266">
    <property type="entry name" value="SGNH hydrolase"/>
    <property type="match status" value="1"/>
</dbReference>
<keyword evidence="14" id="KW-1015">Disulfide bond</keyword>
<evidence type="ECO:0000256" key="6">
    <source>
        <dbReference type="ARBA" id="ARBA00022546"/>
    </source>
</evidence>
<keyword evidence="6" id="KW-0348">Hemagglutinin</keyword>
<comment type="similarity">
    <text evidence="3">Belongs to the influenza type C/coronaviruses hemagglutinin-esterase family.</text>
</comment>
<sequence>MLRMSRVRGPQCILVFIFSVAFAAKPITPHYGPGHITSDWCGFGDSRSDCTNPSTPKSLDIPQQLCPKFSSKTGSSMFISLHWNSSEAFTVFNYSNCGTEKVFYEGVNFSPHRNYTCYQEGSSGWVSNKASFYTKLYQMSTTSRCIKLITLQPPDNVPSHSPGMCNPQTNKIPDNPRLITLTNNASVSIQFSLPTQFEGFNCTKHLVPFCYIDGGCFQINGYCHPFGDSYSSSAFYYGFYTEGTPVGKHNYICDYLETEPGVYNATTFGKFLLYPTKTYCMDTMNITVPVQAVQSIWSQSRRSDDAIGMACKSPYCIFFNKTKPYLAPNGADANHGDEEVRQMMQGLLVNSSCISPQGSTPLALYSSEMIYIPNYGSCPQYYKLFETSSDENVDVTSSAYFVATWVLLVLVIILIFILISFCLSSYYIK</sequence>
<keyword evidence="12 18" id="KW-1133">Transmembrane helix</keyword>
<evidence type="ECO:0000256" key="14">
    <source>
        <dbReference type="ARBA" id="ARBA00023157"/>
    </source>
</evidence>
<dbReference type="SUPFAM" id="SSF49818">
    <property type="entry name" value="Viral protein domain"/>
    <property type="match status" value="1"/>
</dbReference>
<feature type="domain" description="Haemagglutinin-esterase glycoprotein core" evidence="20">
    <location>
        <begin position="12"/>
        <end position="384"/>
    </location>
</feature>
<keyword evidence="8" id="KW-0378">Hydrolase</keyword>
<evidence type="ECO:0000256" key="5">
    <source>
        <dbReference type="ARBA" id="ARBA00022511"/>
    </source>
</evidence>
<evidence type="ECO:0000256" key="4">
    <source>
        <dbReference type="ARBA" id="ARBA00013141"/>
    </source>
</evidence>
<comment type="catalytic activity">
    <reaction evidence="17">
        <text>N-acetyl-4-O-acetylneuraminate + H2O = N-acetylneuraminate + acetate + H(+)</text>
        <dbReference type="Rhea" id="RHEA:25564"/>
        <dbReference type="ChEBI" id="CHEBI:15377"/>
        <dbReference type="ChEBI" id="CHEBI:15378"/>
        <dbReference type="ChEBI" id="CHEBI:29006"/>
        <dbReference type="ChEBI" id="CHEBI:30089"/>
        <dbReference type="ChEBI" id="CHEBI:35418"/>
        <dbReference type="EC" id="3.1.1.53"/>
    </reaction>
</comment>
<evidence type="ECO:0000256" key="15">
    <source>
        <dbReference type="ARBA" id="ARBA00023180"/>
    </source>
</evidence>
<reference evidence="21" key="1">
    <citation type="submission" date="2018-07" db="EMBL/GenBank/DDBJ databases">
        <authorList>
            <person name="Xu S."/>
            <person name="Zhou J."/>
            <person name="Ye X."/>
            <person name="Zhu X."/>
            <person name="Chen J."/>
            <person name="Sun Z."/>
            <person name="Wang D."/>
            <person name="Fang L."/>
            <person name="Xiao S."/>
        </authorList>
    </citation>
    <scope>NUCLEOTIDE SEQUENCE</scope>
    <source>
        <strain evidence="21">HB1</strain>
    </source>
</reference>
<accession>A0A481ZJP6</accession>
<evidence type="ECO:0000256" key="1">
    <source>
        <dbReference type="ARBA" id="ARBA00004402"/>
    </source>
</evidence>
<name>A0A481ZJP6_9NIDO</name>
<dbReference type="GO" id="GO:0020002">
    <property type="term" value="C:host cell plasma membrane"/>
    <property type="evidence" value="ECO:0007669"/>
    <property type="project" value="UniProtKB-SubCell"/>
</dbReference>
<evidence type="ECO:0000256" key="11">
    <source>
        <dbReference type="ARBA" id="ARBA00022879"/>
    </source>
</evidence>
<dbReference type="GO" id="GO:0019031">
    <property type="term" value="C:viral envelope"/>
    <property type="evidence" value="ECO:0007669"/>
    <property type="project" value="UniProtKB-KW"/>
</dbReference>
<keyword evidence="9" id="KW-0946">Virion</keyword>
<dbReference type="InterPro" id="IPR008980">
    <property type="entry name" value="Capsid_hemagglutn"/>
</dbReference>
<keyword evidence="5" id="KW-1032">Host cell membrane</keyword>
<evidence type="ECO:0000259" key="20">
    <source>
        <dbReference type="Pfam" id="PF03996"/>
    </source>
</evidence>
<evidence type="ECO:0000313" key="21">
    <source>
        <dbReference type="EMBL" id="QBK95470.1"/>
    </source>
</evidence>
<dbReference type="GO" id="GO:0046789">
    <property type="term" value="F:host cell surface receptor binding"/>
    <property type="evidence" value="ECO:0007669"/>
    <property type="project" value="InterPro"/>
</dbReference>
<dbReference type="InterPro" id="IPR007142">
    <property type="entry name" value="Hemagglutn-estrase_core"/>
</dbReference>